<name>W2C8J7_9BACT</name>
<comment type="caution">
    <text evidence="2">The sequence shown here is derived from an EMBL/GenBank/DDBJ whole genome shotgun (WGS) entry which is preliminary data.</text>
</comment>
<evidence type="ECO:0000313" key="2">
    <source>
        <dbReference type="EMBL" id="ETK02791.1"/>
    </source>
</evidence>
<evidence type="ECO:0000256" key="1">
    <source>
        <dbReference type="SAM" id="MobiDB-lite"/>
    </source>
</evidence>
<proteinExistence type="predicted"/>
<gene>
    <name evidence="2" type="ORF">N425_02555</name>
</gene>
<sequence>MSMKPVKAIDKTMSGQYQLDLHTDYQQRLYGVISKIEPEKIFLDAADIARWHTGIESESEIAREGRASKESESIKKKDEERDEIITALFQEIRQADKSPIPTRQASGHVLRLIVDTYKGLQSERWAGKTAHINGLLNDLGKPESAAAVTAIGVSQLVTMLRTANDEFNTLRESRSSKAAGINLPSSASVRKANDQMTTDIFFHIQMAYSMATNEAERKVVGELIDQINQRIREAKATFNQSEAQRKRRDKKRRGNDPDIRLPEDEKPKKPDGPKDPKDPKDPKEPKKPETPGGGEPPKKPDEKPKPGGDGGGPDIHLPEE</sequence>
<feature type="compositionally biased region" description="Basic and acidic residues" evidence="1">
    <location>
        <begin position="254"/>
        <end position="289"/>
    </location>
</feature>
<protein>
    <submittedName>
        <fullName evidence="2">Uncharacterized protein</fullName>
    </submittedName>
</protein>
<organism evidence="2 3">
    <name type="scientific">Tannerella sp. oral taxon BU063 isolate Cell 2</name>
    <dbReference type="NCBI Taxonomy" id="1411148"/>
    <lineage>
        <taxon>Bacteria</taxon>
        <taxon>Pseudomonadati</taxon>
        <taxon>Bacteroidota</taxon>
        <taxon>Bacteroidia</taxon>
        <taxon>Bacteroidales</taxon>
        <taxon>Tannerellaceae</taxon>
        <taxon>Tannerella</taxon>
    </lineage>
</organism>
<dbReference type="PATRIC" id="fig|1411148.3.peg.279"/>
<dbReference type="InterPro" id="IPR046228">
    <property type="entry name" value="DUF6261"/>
</dbReference>
<accession>W2C8J7</accession>
<evidence type="ECO:0000313" key="3">
    <source>
        <dbReference type="Proteomes" id="UP000018837"/>
    </source>
</evidence>
<dbReference type="AlphaFoldDB" id="W2C8J7"/>
<feature type="compositionally biased region" description="Basic and acidic residues" evidence="1">
    <location>
        <begin position="296"/>
        <end position="306"/>
    </location>
</feature>
<feature type="region of interest" description="Disordered" evidence="1">
    <location>
        <begin position="235"/>
        <end position="320"/>
    </location>
</feature>
<reference evidence="2 3" key="1">
    <citation type="submission" date="2013-11" db="EMBL/GenBank/DDBJ databases">
        <title>Single cell genomics of uncultured Tannerella BU063 (oral taxon 286).</title>
        <authorList>
            <person name="Beall C.J."/>
            <person name="Campbell A.G."/>
            <person name="Griffen A.L."/>
            <person name="Podar M."/>
            <person name="Leys E.J."/>
        </authorList>
    </citation>
    <scope>NUCLEOTIDE SEQUENCE [LARGE SCALE GENOMIC DNA]</scope>
    <source>
        <strain evidence="2">Cell 2</strain>
    </source>
</reference>
<dbReference type="EMBL" id="AYUF01000299">
    <property type="protein sequence ID" value="ETK02791.1"/>
    <property type="molecule type" value="Genomic_DNA"/>
</dbReference>
<dbReference type="Pfam" id="PF19775">
    <property type="entry name" value="DUF6261"/>
    <property type="match status" value="1"/>
</dbReference>
<dbReference type="Proteomes" id="UP000018837">
    <property type="component" value="Unassembled WGS sequence"/>
</dbReference>